<dbReference type="NCBIfam" id="TIGR02593">
    <property type="entry name" value="CRISPR_cas5"/>
    <property type="match status" value="1"/>
</dbReference>
<gene>
    <name evidence="2" type="ORF">VR44_30545</name>
</gene>
<evidence type="ECO:0000313" key="3">
    <source>
        <dbReference type="Proteomes" id="UP000033551"/>
    </source>
</evidence>
<dbReference type="GO" id="GO:0043571">
    <property type="term" value="P:maintenance of CRISPR repeat elements"/>
    <property type="evidence" value="ECO:0007669"/>
    <property type="project" value="InterPro"/>
</dbReference>
<dbReference type="EMBL" id="JZWV01000963">
    <property type="protein sequence ID" value="KJY26253.1"/>
    <property type="molecule type" value="Genomic_DNA"/>
</dbReference>
<reference evidence="2 3" key="1">
    <citation type="submission" date="2015-02" db="EMBL/GenBank/DDBJ databases">
        <authorList>
            <person name="Ju K.-S."/>
            <person name="Doroghazi J.R."/>
            <person name="Metcalf W."/>
        </authorList>
    </citation>
    <scope>NUCLEOTIDE SEQUENCE [LARGE SCALE GENOMIC DNA]</scope>
    <source>
        <strain evidence="2 3">NRRL ISP-5550</strain>
    </source>
</reference>
<accession>A0A0F4IXQ8</accession>
<dbReference type="GO" id="GO:0003723">
    <property type="term" value="F:RNA binding"/>
    <property type="evidence" value="ECO:0007669"/>
    <property type="project" value="InterPro"/>
</dbReference>
<comment type="caution">
    <text evidence="2">The sequence shown here is derived from an EMBL/GenBank/DDBJ whole genome shotgun (WGS) entry which is preliminary data.</text>
</comment>
<evidence type="ECO:0000313" key="2">
    <source>
        <dbReference type="EMBL" id="KJY26253.1"/>
    </source>
</evidence>
<organism evidence="2 3">
    <name type="scientific">Streptomyces katrae</name>
    <dbReference type="NCBI Taxonomy" id="68223"/>
    <lineage>
        <taxon>Bacteria</taxon>
        <taxon>Bacillati</taxon>
        <taxon>Actinomycetota</taxon>
        <taxon>Actinomycetes</taxon>
        <taxon>Kitasatosporales</taxon>
        <taxon>Streptomycetaceae</taxon>
        <taxon>Streptomyces</taxon>
    </lineage>
</organism>
<sequence length="92" mass="9908">MSVLALRLAGPLQSWGSSARFARRTTETAPTKSGVIGMLAAALGRDRTADLSDLAALSFAVRIDQPGTRLRDFQTARHADTGKAMPVSERFY</sequence>
<dbReference type="OrthoDB" id="3189549at2"/>
<protein>
    <submittedName>
        <fullName evidence="2">CRISPR-associated protein Cas5</fullName>
    </submittedName>
</protein>
<dbReference type="CDD" id="cd09693">
    <property type="entry name" value="Cas5_I"/>
    <property type="match status" value="1"/>
</dbReference>
<dbReference type="Pfam" id="PF09704">
    <property type="entry name" value="Cas_Cas5d"/>
    <property type="match status" value="1"/>
</dbReference>
<dbReference type="RefSeq" id="WP_045950861.1">
    <property type="nucleotide sequence ID" value="NZ_JZWV01000963.1"/>
</dbReference>
<dbReference type="InterPro" id="IPR010147">
    <property type="entry name" value="CRISPR-assoc_prot_CasD"/>
</dbReference>
<dbReference type="Proteomes" id="UP000033551">
    <property type="component" value="Unassembled WGS sequence"/>
</dbReference>
<evidence type="ECO:0000256" key="1">
    <source>
        <dbReference type="ARBA" id="ARBA00023118"/>
    </source>
</evidence>
<dbReference type="GO" id="GO:0051607">
    <property type="term" value="P:defense response to virus"/>
    <property type="evidence" value="ECO:0007669"/>
    <property type="project" value="UniProtKB-KW"/>
</dbReference>
<name>A0A0F4IXQ8_9ACTN</name>
<keyword evidence="3" id="KW-1185">Reference proteome</keyword>
<proteinExistence type="predicted"/>
<dbReference type="AlphaFoldDB" id="A0A0F4IXQ8"/>
<keyword evidence="1" id="KW-0051">Antiviral defense</keyword>
<dbReference type="InterPro" id="IPR013422">
    <property type="entry name" value="CRISPR-assoc_prot_Cas5_N"/>
</dbReference>
<dbReference type="NCBIfam" id="TIGR01868">
    <property type="entry name" value="casD_Cas5e"/>
    <property type="match status" value="1"/>
</dbReference>
<dbReference type="Gene3D" id="3.30.70.2660">
    <property type="match status" value="1"/>
</dbReference>
<dbReference type="InterPro" id="IPR021124">
    <property type="entry name" value="CRISPR-assoc_prot_Cas5"/>
</dbReference>
<feature type="non-terminal residue" evidence="2">
    <location>
        <position position="92"/>
    </location>
</feature>